<feature type="region of interest" description="Disordered" evidence="1">
    <location>
        <begin position="78"/>
        <end position="108"/>
    </location>
</feature>
<evidence type="ECO:0000259" key="2">
    <source>
        <dbReference type="Pfam" id="PF14771"/>
    </source>
</evidence>
<evidence type="ECO:0000313" key="3">
    <source>
        <dbReference type="EMBL" id="SHF42836.1"/>
    </source>
</evidence>
<reference evidence="4" key="1">
    <citation type="submission" date="2016-11" db="EMBL/GenBank/DDBJ databases">
        <authorList>
            <person name="Varghese N."/>
            <person name="Submissions S."/>
        </authorList>
    </citation>
    <scope>NUCLEOTIDE SEQUENCE [LARGE SCALE GENOMIC DNA]</scope>
    <source>
        <strain evidence="4">DSM 27619</strain>
    </source>
</reference>
<dbReference type="InterPro" id="IPR028011">
    <property type="entry name" value="DUF4476"/>
</dbReference>
<organism evidence="3 4">
    <name type="scientific">Chryseobacterium arachidis</name>
    <dbReference type="NCBI Taxonomy" id="1416778"/>
    <lineage>
        <taxon>Bacteria</taxon>
        <taxon>Pseudomonadati</taxon>
        <taxon>Bacteroidota</taxon>
        <taxon>Flavobacteriia</taxon>
        <taxon>Flavobacteriales</taxon>
        <taxon>Weeksellaceae</taxon>
        <taxon>Chryseobacterium group</taxon>
        <taxon>Chryseobacterium</taxon>
    </lineage>
</organism>
<evidence type="ECO:0000313" key="4">
    <source>
        <dbReference type="Proteomes" id="UP000184518"/>
    </source>
</evidence>
<feature type="compositionally biased region" description="Polar residues" evidence="1">
    <location>
        <begin position="95"/>
        <end position="108"/>
    </location>
</feature>
<protein>
    <recommendedName>
        <fullName evidence="2">DUF4476 domain-containing protein</fullName>
    </recommendedName>
</protein>
<feature type="domain" description="DUF4476" evidence="2">
    <location>
        <begin position="232"/>
        <end position="321"/>
    </location>
</feature>
<evidence type="ECO:0000256" key="1">
    <source>
        <dbReference type="SAM" id="MobiDB-lite"/>
    </source>
</evidence>
<keyword evidence="4" id="KW-1185">Reference proteome</keyword>
<proteinExistence type="predicted"/>
<sequence>MIIFFDKCIFLKFILKVNDQKFTMIFFGIKMDIEIKKLFMKNILTGVLFLVSVYSFGQEAGKAGELLRNEASKTEIGNISSNKNLGSKNSNNSGFRNPNSTGSRIKNPTYQWNQNYGYSEVFLRIPEQGFFSVELGDQFISNNSGKFRFFDLPSGRIPVSIYDNGYLLYRTTLNVRNNSRLVLDFFTNEGLFLLDSYLVKNLSYEFDNWNDVWNNPYGNSGNSGNINYPNVMDNQTFQQFFTTMKKDAWFDDKKIAFINQQGRHAMFTSEQIGILVKDLSFDKNKIALAKSLFSKCVDKQKYFIVYDAFDFESSRRELMDFVSGY</sequence>
<dbReference type="Proteomes" id="UP000184518">
    <property type="component" value="Unassembled WGS sequence"/>
</dbReference>
<dbReference type="OrthoDB" id="1033069at2"/>
<dbReference type="Pfam" id="PF14771">
    <property type="entry name" value="DUF4476"/>
    <property type="match status" value="1"/>
</dbReference>
<feature type="compositionally biased region" description="Low complexity" evidence="1">
    <location>
        <begin position="78"/>
        <end position="94"/>
    </location>
</feature>
<name>A0A1M5BK39_9FLAO</name>
<dbReference type="STRING" id="1416778.SAMN05443633_104197"/>
<gene>
    <name evidence="3" type="ORF">SAMN05443633_104197</name>
</gene>
<dbReference type="EMBL" id="FQUT01000004">
    <property type="protein sequence ID" value="SHF42836.1"/>
    <property type="molecule type" value="Genomic_DNA"/>
</dbReference>
<dbReference type="AlphaFoldDB" id="A0A1M5BK39"/>
<accession>A0A1M5BK39</accession>